<evidence type="ECO:0000256" key="1">
    <source>
        <dbReference type="SAM" id="MobiDB-lite"/>
    </source>
</evidence>
<dbReference type="EMBL" id="BPLR01006449">
    <property type="protein sequence ID" value="GIY09967.1"/>
    <property type="molecule type" value="Genomic_DNA"/>
</dbReference>
<dbReference type="Proteomes" id="UP001054945">
    <property type="component" value="Unassembled WGS sequence"/>
</dbReference>
<feature type="region of interest" description="Disordered" evidence="1">
    <location>
        <begin position="88"/>
        <end position="133"/>
    </location>
</feature>
<evidence type="ECO:0000313" key="2">
    <source>
        <dbReference type="EMBL" id="GIY09967.1"/>
    </source>
</evidence>
<proteinExistence type="predicted"/>
<comment type="caution">
    <text evidence="2">The sequence shown here is derived from an EMBL/GenBank/DDBJ whole genome shotgun (WGS) entry which is preliminary data.</text>
</comment>
<evidence type="ECO:0000313" key="3">
    <source>
        <dbReference type="Proteomes" id="UP001054945"/>
    </source>
</evidence>
<keyword evidence="3" id="KW-1185">Reference proteome</keyword>
<dbReference type="AlphaFoldDB" id="A0AAV4QL23"/>
<organism evidence="2 3">
    <name type="scientific">Caerostris extrusa</name>
    <name type="common">Bark spider</name>
    <name type="synonym">Caerostris bankana</name>
    <dbReference type="NCBI Taxonomy" id="172846"/>
    <lineage>
        <taxon>Eukaryota</taxon>
        <taxon>Metazoa</taxon>
        <taxon>Ecdysozoa</taxon>
        <taxon>Arthropoda</taxon>
        <taxon>Chelicerata</taxon>
        <taxon>Arachnida</taxon>
        <taxon>Araneae</taxon>
        <taxon>Araneomorphae</taxon>
        <taxon>Entelegynae</taxon>
        <taxon>Araneoidea</taxon>
        <taxon>Araneidae</taxon>
        <taxon>Caerostris</taxon>
    </lineage>
</organism>
<name>A0AAV4QL23_CAEEX</name>
<feature type="compositionally biased region" description="Low complexity" evidence="1">
    <location>
        <begin position="92"/>
        <end position="113"/>
    </location>
</feature>
<reference evidence="2 3" key="1">
    <citation type="submission" date="2021-06" db="EMBL/GenBank/DDBJ databases">
        <title>Caerostris extrusa draft genome.</title>
        <authorList>
            <person name="Kono N."/>
            <person name="Arakawa K."/>
        </authorList>
    </citation>
    <scope>NUCLEOTIDE SEQUENCE [LARGE SCALE GENOMIC DNA]</scope>
</reference>
<gene>
    <name evidence="2" type="ORF">CEXT_178381</name>
</gene>
<accession>A0AAV4QL23</accession>
<sequence>MLGNVRKRRMFVRCSIYGDRSGISLTMFENALRVCLKESLNMDMLFLCDLLNISMAHVSHFEGVILRRRKHRAPPARQWLQVLRAHGHGASRPEAVPVRVPPVLVASGRQSRPSPRRRGSSSHPGLFPSTLTS</sequence>
<protein>
    <submittedName>
        <fullName evidence="2">Uncharacterized protein</fullName>
    </submittedName>
</protein>